<feature type="transmembrane region" description="Helical" evidence="12">
    <location>
        <begin position="239"/>
        <end position="258"/>
    </location>
</feature>
<evidence type="ECO:0000256" key="10">
    <source>
        <dbReference type="ARBA" id="ARBA00023224"/>
    </source>
</evidence>
<evidence type="ECO:0000256" key="4">
    <source>
        <dbReference type="ARBA" id="ARBA00022989"/>
    </source>
</evidence>
<keyword evidence="5 11" id="KW-0297">G-protein coupled receptor</keyword>
<dbReference type="PRINTS" id="PR00237">
    <property type="entry name" value="GPCRRHODOPSN"/>
</dbReference>
<dbReference type="AlphaFoldDB" id="A0A6J7ZWP8"/>
<evidence type="ECO:0000313" key="14">
    <source>
        <dbReference type="EMBL" id="CAC5356863.1"/>
    </source>
</evidence>
<feature type="transmembrane region" description="Helical" evidence="12">
    <location>
        <begin position="278"/>
        <end position="304"/>
    </location>
</feature>
<name>A0A6J7ZWP8_MYTCO</name>
<evidence type="ECO:0000259" key="13">
    <source>
        <dbReference type="PROSITE" id="PS50262"/>
    </source>
</evidence>
<dbReference type="GO" id="GO:0001607">
    <property type="term" value="F:neuromedin U receptor activity"/>
    <property type="evidence" value="ECO:0007669"/>
    <property type="project" value="InterPro"/>
</dbReference>
<feature type="transmembrane region" description="Helical" evidence="12">
    <location>
        <begin position="91"/>
        <end position="113"/>
    </location>
</feature>
<dbReference type="Gene3D" id="1.20.1070.10">
    <property type="entry name" value="Rhodopsin 7-helix transmembrane proteins"/>
    <property type="match status" value="1"/>
</dbReference>
<dbReference type="PROSITE" id="PS50262">
    <property type="entry name" value="G_PROTEIN_RECEP_F1_2"/>
    <property type="match status" value="1"/>
</dbReference>
<dbReference type="SUPFAM" id="SSF81321">
    <property type="entry name" value="Family A G protein-coupled receptor-like"/>
    <property type="match status" value="1"/>
</dbReference>
<dbReference type="InterPro" id="IPR005390">
    <property type="entry name" value="NeuromedU_rcpt"/>
</dbReference>
<keyword evidence="10 11" id="KW-0807">Transducer</keyword>
<protein>
    <submittedName>
        <fullName evidence="14">NMUR1</fullName>
    </submittedName>
</protein>
<feature type="transmembrane region" description="Helical" evidence="12">
    <location>
        <begin position="188"/>
        <end position="211"/>
    </location>
</feature>
<feature type="transmembrane region" description="Helical" evidence="12">
    <location>
        <begin position="134"/>
        <end position="154"/>
    </location>
</feature>
<dbReference type="PANTHER" id="PTHR24243">
    <property type="entry name" value="G-PROTEIN COUPLED RECEPTOR"/>
    <property type="match status" value="1"/>
</dbReference>
<keyword evidence="2" id="KW-1003">Cell membrane</keyword>
<dbReference type="OrthoDB" id="5962705at2759"/>
<dbReference type="Proteomes" id="UP000507470">
    <property type="component" value="Unassembled WGS sequence"/>
</dbReference>
<keyword evidence="4 12" id="KW-1133">Transmembrane helix</keyword>
<evidence type="ECO:0000313" key="15">
    <source>
        <dbReference type="Proteomes" id="UP000507470"/>
    </source>
</evidence>
<dbReference type="PANTHER" id="PTHR24243:SF208">
    <property type="entry name" value="PYROKININ-1 RECEPTOR"/>
    <property type="match status" value="1"/>
</dbReference>
<dbReference type="InterPro" id="IPR017452">
    <property type="entry name" value="GPCR_Rhodpsn_7TM"/>
</dbReference>
<dbReference type="GO" id="GO:0005886">
    <property type="term" value="C:plasma membrane"/>
    <property type="evidence" value="ECO:0007669"/>
    <property type="project" value="UniProtKB-SubCell"/>
</dbReference>
<evidence type="ECO:0000256" key="5">
    <source>
        <dbReference type="ARBA" id="ARBA00023040"/>
    </source>
</evidence>
<evidence type="ECO:0000256" key="12">
    <source>
        <dbReference type="SAM" id="Phobius"/>
    </source>
</evidence>
<proteinExistence type="inferred from homology"/>
<dbReference type="EMBL" id="CACVKT020000192">
    <property type="protein sequence ID" value="CAC5356863.1"/>
    <property type="molecule type" value="Genomic_DNA"/>
</dbReference>
<evidence type="ECO:0000256" key="11">
    <source>
        <dbReference type="RuleBase" id="RU000688"/>
    </source>
</evidence>
<keyword evidence="7" id="KW-1015">Disulfide bond</keyword>
<evidence type="ECO:0000256" key="7">
    <source>
        <dbReference type="ARBA" id="ARBA00023157"/>
    </source>
</evidence>
<dbReference type="Pfam" id="PF00001">
    <property type="entry name" value="7tm_1"/>
    <property type="match status" value="1"/>
</dbReference>
<dbReference type="PROSITE" id="PS00237">
    <property type="entry name" value="G_PROTEIN_RECEP_F1_1"/>
    <property type="match status" value="1"/>
</dbReference>
<reference evidence="14 15" key="1">
    <citation type="submission" date="2020-06" db="EMBL/GenBank/DDBJ databases">
        <authorList>
            <person name="Li R."/>
            <person name="Bekaert M."/>
        </authorList>
    </citation>
    <scope>NUCLEOTIDE SEQUENCE [LARGE SCALE GENOMIC DNA]</scope>
    <source>
        <strain evidence="15">wild</strain>
    </source>
</reference>
<accession>A0A6J7ZWP8</accession>
<feature type="domain" description="G-protein coupled receptors family 1 profile" evidence="13">
    <location>
        <begin position="83"/>
        <end position="301"/>
    </location>
</feature>
<organism evidence="14 15">
    <name type="scientific">Mytilus coruscus</name>
    <name type="common">Sea mussel</name>
    <dbReference type="NCBI Taxonomy" id="42192"/>
    <lineage>
        <taxon>Eukaryota</taxon>
        <taxon>Metazoa</taxon>
        <taxon>Spiralia</taxon>
        <taxon>Lophotrochozoa</taxon>
        <taxon>Mollusca</taxon>
        <taxon>Bivalvia</taxon>
        <taxon>Autobranchia</taxon>
        <taxon>Pteriomorphia</taxon>
        <taxon>Mytilida</taxon>
        <taxon>Mytiloidea</taxon>
        <taxon>Mytilidae</taxon>
        <taxon>Mytilinae</taxon>
        <taxon>Mytilus</taxon>
    </lineage>
</organism>
<keyword evidence="15" id="KW-1185">Reference proteome</keyword>
<keyword evidence="3 11" id="KW-0812">Transmembrane</keyword>
<evidence type="ECO:0000256" key="9">
    <source>
        <dbReference type="ARBA" id="ARBA00023180"/>
    </source>
</evidence>
<evidence type="ECO:0000256" key="2">
    <source>
        <dbReference type="ARBA" id="ARBA00022475"/>
    </source>
</evidence>
<comment type="subcellular location">
    <subcellularLocation>
        <location evidence="1">Cell membrane</location>
        <topology evidence="1">Multi-pass membrane protein</topology>
    </subcellularLocation>
</comment>
<gene>
    <name evidence="14" type="ORF">MCOR_820</name>
</gene>
<evidence type="ECO:0000256" key="3">
    <source>
        <dbReference type="ARBA" id="ARBA00022692"/>
    </source>
</evidence>
<keyword evidence="6 12" id="KW-0472">Membrane</keyword>
<evidence type="ECO:0000256" key="8">
    <source>
        <dbReference type="ARBA" id="ARBA00023170"/>
    </source>
</evidence>
<comment type="similarity">
    <text evidence="11">Belongs to the G-protein coupled receptor 1 family.</text>
</comment>
<keyword evidence="8 11" id="KW-0675">Receptor</keyword>
<sequence>MFTPVARAQQCRSERAYLNCLGNQEELRMKEAIHIFKNGNVRVLDRCPQNFVCTGQTVAVSYKEWFRRSLPPELYSIWEAYPWRFGEGFCIFRTFFIEMMSYSSVLTITAFTVERYIAICHPIKAQTLSNLPRAIRIICVIWMLAAIFAIPYPVHTRLYHYVPYNGTYLSDSLVCNIPLKWLTQMKHVFQMSTFVFFIFPMALISIMYILIGRALSQSDFQPKNNSNDKHSTKTRARNAVIKMLVAVVVAFFCCWAPFNAQRLITSYVSEWTPLLFEIQSTLFYISGVLYYIGATINPLLYNLMSKKYRMAFKRTLCRCIYSQEELFELSVRSKSVLVYSDRSPNIRRAAYRGNHYKFISHPDIQRSKSGSALLTMSDSNFSRNNNLSVNNFYPTIRKWNNQGYDSRPESPTRWRSASPKRTNTNLLTADCDTPFKGSHSLNISSNSLIKVGSTGSMISYAELQQDIFVELNNSTTQLCRPETLLLKDMKQRLSTSSFNSGLL</sequence>
<keyword evidence="9" id="KW-0325">Glycoprotein</keyword>
<dbReference type="InterPro" id="IPR000276">
    <property type="entry name" value="GPCR_Rhodpsn"/>
</dbReference>
<dbReference type="PRINTS" id="PR01565">
    <property type="entry name" value="NEUROMEDINUR"/>
</dbReference>
<evidence type="ECO:0000256" key="1">
    <source>
        <dbReference type="ARBA" id="ARBA00004651"/>
    </source>
</evidence>
<evidence type="ECO:0000256" key="6">
    <source>
        <dbReference type="ARBA" id="ARBA00023136"/>
    </source>
</evidence>